<evidence type="ECO:0000256" key="5">
    <source>
        <dbReference type="ARBA" id="ARBA00022989"/>
    </source>
</evidence>
<evidence type="ECO:0000256" key="3">
    <source>
        <dbReference type="ARBA" id="ARBA00022679"/>
    </source>
</evidence>
<feature type="compositionally biased region" description="Basic and acidic residues" evidence="7">
    <location>
        <begin position="83"/>
        <end position="92"/>
    </location>
</feature>
<comment type="caution">
    <text evidence="8">The sequence shown here is derived from an EMBL/GenBank/DDBJ whole genome shotgun (WGS) entry which is preliminary data.</text>
</comment>
<evidence type="ECO:0000256" key="6">
    <source>
        <dbReference type="ARBA" id="ARBA00023136"/>
    </source>
</evidence>
<dbReference type="OrthoDB" id="2331083at2759"/>
<keyword evidence="6" id="KW-0472">Membrane</keyword>
<dbReference type="Proteomes" id="UP000664534">
    <property type="component" value="Unassembled WGS sequence"/>
</dbReference>
<dbReference type="Pfam" id="PF13641">
    <property type="entry name" value="Glyco_tranf_2_3"/>
    <property type="match status" value="1"/>
</dbReference>
<dbReference type="PANTHER" id="PTHR43867:SF2">
    <property type="entry name" value="CELLULOSE SYNTHASE CATALYTIC SUBUNIT A [UDP-FORMING]"/>
    <property type="match status" value="1"/>
</dbReference>
<dbReference type="InterPro" id="IPR050321">
    <property type="entry name" value="Glycosyltr_2/OpgH_subfam"/>
</dbReference>
<evidence type="ECO:0008006" key="10">
    <source>
        <dbReference type="Google" id="ProtNLM"/>
    </source>
</evidence>
<keyword evidence="9" id="KW-1185">Reference proteome</keyword>
<evidence type="ECO:0000256" key="1">
    <source>
        <dbReference type="ARBA" id="ARBA00004141"/>
    </source>
</evidence>
<dbReference type="SUPFAM" id="SSF53448">
    <property type="entry name" value="Nucleotide-diphospho-sugar transferases"/>
    <property type="match status" value="1"/>
</dbReference>
<keyword evidence="4" id="KW-0812">Transmembrane</keyword>
<keyword evidence="2" id="KW-0328">Glycosyltransferase</keyword>
<gene>
    <name evidence="8" type="ORF">IMSHALPRED_004086</name>
</gene>
<evidence type="ECO:0000313" key="9">
    <source>
        <dbReference type="Proteomes" id="UP000664534"/>
    </source>
</evidence>
<evidence type="ECO:0000256" key="2">
    <source>
        <dbReference type="ARBA" id="ARBA00022676"/>
    </source>
</evidence>
<dbReference type="GO" id="GO:0016020">
    <property type="term" value="C:membrane"/>
    <property type="evidence" value="ECO:0007669"/>
    <property type="project" value="UniProtKB-SubCell"/>
</dbReference>
<name>A0A8H3EFC1_9LECA</name>
<feature type="compositionally biased region" description="Polar residues" evidence="7">
    <location>
        <begin position="94"/>
        <end position="107"/>
    </location>
</feature>
<dbReference type="PANTHER" id="PTHR43867">
    <property type="entry name" value="CELLULOSE SYNTHASE CATALYTIC SUBUNIT A [UDP-FORMING]"/>
    <property type="match status" value="1"/>
</dbReference>
<proteinExistence type="predicted"/>
<keyword evidence="5" id="KW-1133">Transmembrane helix</keyword>
<keyword evidence="3" id="KW-0808">Transferase</keyword>
<protein>
    <recommendedName>
        <fullName evidence="10">Glycosyltransferase 2-like domain-containing protein</fullName>
    </recommendedName>
</protein>
<evidence type="ECO:0000256" key="4">
    <source>
        <dbReference type="ARBA" id="ARBA00022692"/>
    </source>
</evidence>
<sequence>MPSSAPRIEESRHTSSRHPTSRPSDSRQTSSRYPSSRPSEMSRHPSSRPSNYEEPSRSSRRSTATPGNELVPYGDRASYAPSRDTRSSRRDTVGASSRSAGPSATGSGWSGPNGEWTEADTRDRQAAYERACIENDSVDREAEYQAYLLKRGVDIFVTYCGEGIEIVLNTAKAACVQDFPPSLVRVIVLDDSHSTQLEDAISALRTSSKYPNLYYASRNVHVSTHSKAANLNSGLSFASTLLGLTPDYISVLDVDMIPSPHWLKEILTSLLQNPSAALVCSAQRFYNIPPSDSLGIMHDIANIECLVYMQTAAQEAWCTGSGFIIRRAALEQIGGFPEGHLQEDILTSMLLSAAGWKSAYVL</sequence>
<feature type="region of interest" description="Disordered" evidence="7">
    <location>
        <begin position="1"/>
        <end position="122"/>
    </location>
</feature>
<dbReference type="Gene3D" id="3.90.550.10">
    <property type="entry name" value="Spore Coat Polysaccharide Biosynthesis Protein SpsA, Chain A"/>
    <property type="match status" value="1"/>
</dbReference>
<organism evidence="8 9">
    <name type="scientific">Imshaugia aleurites</name>
    <dbReference type="NCBI Taxonomy" id="172621"/>
    <lineage>
        <taxon>Eukaryota</taxon>
        <taxon>Fungi</taxon>
        <taxon>Dikarya</taxon>
        <taxon>Ascomycota</taxon>
        <taxon>Pezizomycotina</taxon>
        <taxon>Lecanoromycetes</taxon>
        <taxon>OSLEUM clade</taxon>
        <taxon>Lecanoromycetidae</taxon>
        <taxon>Lecanorales</taxon>
        <taxon>Lecanorineae</taxon>
        <taxon>Parmeliaceae</taxon>
        <taxon>Imshaugia</taxon>
    </lineage>
</organism>
<dbReference type="EMBL" id="CAJPDT010000002">
    <property type="protein sequence ID" value="CAF9906116.1"/>
    <property type="molecule type" value="Genomic_DNA"/>
</dbReference>
<comment type="subcellular location">
    <subcellularLocation>
        <location evidence="1">Membrane</location>
        <topology evidence="1">Multi-pass membrane protein</topology>
    </subcellularLocation>
</comment>
<evidence type="ECO:0000313" key="8">
    <source>
        <dbReference type="EMBL" id="CAF9906116.1"/>
    </source>
</evidence>
<dbReference type="InterPro" id="IPR029044">
    <property type="entry name" value="Nucleotide-diphossugar_trans"/>
</dbReference>
<accession>A0A8H3EFC1</accession>
<feature type="compositionally biased region" description="Polar residues" evidence="7">
    <location>
        <begin position="28"/>
        <end position="39"/>
    </location>
</feature>
<dbReference type="AlphaFoldDB" id="A0A8H3EFC1"/>
<reference evidence="8" key="1">
    <citation type="submission" date="2021-03" db="EMBL/GenBank/DDBJ databases">
        <authorList>
            <person name="Tagirdzhanova G."/>
        </authorList>
    </citation>
    <scope>NUCLEOTIDE SEQUENCE</scope>
</reference>
<evidence type="ECO:0000256" key="7">
    <source>
        <dbReference type="SAM" id="MobiDB-lite"/>
    </source>
</evidence>
<dbReference type="GO" id="GO:0016757">
    <property type="term" value="F:glycosyltransferase activity"/>
    <property type="evidence" value="ECO:0007669"/>
    <property type="project" value="UniProtKB-KW"/>
</dbReference>